<dbReference type="SUPFAM" id="SSF53955">
    <property type="entry name" value="Lysozyme-like"/>
    <property type="match status" value="1"/>
</dbReference>
<dbReference type="EMBL" id="WNKX01000003">
    <property type="protein sequence ID" value="MTW10170.1"/>
    <property type="molecule type" value="Genomic_DNA"/>
</dbReference>
<name>A0A6L6QD82_9BURK</name>
<dbReference type="Pfam" id="PF01464">
    <property type="entry name" value="SLT"/>
    <property type="match status" value="1"/>
</dbReference>
<feature type="domain" description="Transglycosylase SLT" evidence="2">
    <location>
        <begin position="54"/>
        <end position="153"/>
    </location>
</feature>
<keyword evidence="1" id="KW-1133">Transmembrane helix</keyword>
<dbReference type="InterPro" id="IPR023346">
    <property type="entry name" value="Lysozyme-like_dom_sf"/>
</dbReference>
<evidence type="ECO:0000313" key="3">
    <source>
        <dbReference type="EMBL" id="MTW10170.1"/>
    </source>
</evidence>
<protein>
    <submittedName>
        <fullName evidence="3">Transglycosylase SLT domain-containing protein</fullName>
    </submittedName>
</protein>
<reference evidence="3 4" key="1">
    <citation type="submission" date="2019-11" db="EMBL/GenBank/DDBJ databases">
        <title>Type strains purchased from KCTC, JCM and DSMZ.</title>
        <authorList>
            <person name="Lu H."/>
        </authorList>
    </citation>
    <scope>NUCLEOTIDE SEQUENCE [LARGE SCALE GENOMIC DNA]</scope>
    <source>
        <strain evidence="3 4">JCM 31587</strain>
    </source>
</reference>
<dbReference type="OrthoDB" id="9808681at2"/>
<organism evidence="3 4">
    <name type="scientific">Massilia eburnea</name>
    <dbReference type="NCBI Taxonomy" id="1776165"/>
    <lineage>
        <taxon>Bacteria</taxon>
        <taxon>Pseudomonadati</taxon>
        <taxon>Pseudomonadota</taxon>
        <taxon>Betaproteobacteria</taxon>
        <taxon>Burkholderiales</taxon>
        <taxon>Oxalobacteraceae</taxon>
        <taxon>Telluria group</taxon>
        <taxon>Massilia</taxon>
    </lineage>
</organism>
<sequence length="202" mass="21956">MADQPGLPEDHQWPLDTVRGLIVHFWVCLPFAMNAHLTIVAVAASLLPGHASACWEQAAQKYAVPAPLLIAVAQAESSLNPRAVNRSHFNRTKTIDIGVMQINSNARMLSNLGVSQEQLLDPCTNIEAGARILAEKMARHGRTWEAVGAYNASCAALTPQQCLRARMRYAWRVYRFLSGAFGVNTAAKAPPPSAPIVHVRLG</sequence>
<keyword evidence="4" id="KW-1185">Reference proteome</keyword>
<keyword evidence="1" id="KW-0812">Transmembrane</keyword>
<evidence type="ECO:0000313" key="4">
    <source>
        <dbReference type="Proteomes" id="UP000472320"/>
    </source>
</evidence>
<proteinExistence type="predicted"/>
<evidence type="ECO:0000259" key="2">
    <source>
        <dbReference type="Pfam" id="PF01464"/>
    </source>
</evidence>
<accession>A0A6L6QD82</accession>
<dbReference type="Proteomes" id="UP000472320">
    <property type="component" value="Unassembled WGS sequence"/>
</dbReference>
<dbReference type="CDD" id="cd13400">
    <property type="entry name" value="LT_IagB-like"/>
    <property type="match status" value="1"/>
</dbReference>
<dbReference type="AlphaFoldDB" id="A0A6L6QD82"/>
<gene>
    <name evidence="3" type="ORF">GM658_06100</name>
</gene>
<feature type="transmembrane region" description="Helical" evidence="1">
    <location>
        <begin position="23"/>
        <end position="47"/>
    </location>
</feature>
<dbReference type="Gene3D" id="1.10.530.10">
    <property type="match status" value="1"/>
</dbReference>
<evidence type="ECO:0000256" key="1">
    <source>
        <dbReference type="SAM" id="Phobius"/>
    </source>
</evidence>
<comment type="caution">
    <text evidence="3">The sequence shown here is derived from an EMBL/GenBank/DDBJ whole genome shotgun (WGS) entry which is preliminary data.</text>
</comment>
<keyword evidence="1" id="KW-0472">Membrane</keyword>
<dbReference type="InterPro" id="IPR008258">
    <property type="entry name" value="Transglycosylase_SLT_dom_1"/>
</dbReference>